<proteinExistence type="predicted"/>
<reference evidence="1" key="1">
    <citation type="submission" date="2016-05" db="EMBL/GenBank/DDBJ databases">
        <title>Lichen genome sequencing reveals its rich biosynthetic potential.</title>
        <authorList>
            <person name="Bertrand R.L."/>
            <person name="Abdel-Hameed M."/>
            <person name="Sorensen J.L."/>
        </authorList>
    </citation>
    <scope>NUCLEOTIDE SEQUENCE</scope>
</reference>
<dbReference type="AlphaFoldDB" id="A0A1Z1C4E7"/>
<name>A0A1Z1C4E7_CLAUC</name>
<dbReference type="EMBL" id="KX264262">
    <property type="protein sequence ID" value="ANM86467.1"/>
    <property type="molecule type" value="Genomic_DNA"/>
</dbReference>
<evidence type="ECO:0000313" key="1">
    <source>
        <dbReference type="EMBL" id="ANM86467.1"/>
    </source>
</evidence>
<protein>
    <submittedName>
        <fullName evidence="1">Uncharacterized protein</fullName>
    </submittedName>
</protein>
<evidence type="ECO:0000313" key="2">
    <source>
        <dbReference type="EMBL" id="AUW31204.1"/>
    </source>
</evidence>
<organism evidence="1">
    <name type="scientific">Cladonia uncialis subsp. uncialis</name>
    <dbReference type="NCBI Taxonomy" id="180999"/>
    <lineage>
        <taxon>Eukaryota</taxon>
        <taxon>Fungi</taxon>
        <taxon>Dikarya</taxon>
        <taxon>Ascomycota</taxon>
        <taxon>Pezizomycotina</taxon>
        <taxon>Lecanoromycetes</taxon>
        <taxon>OSLEUM clade</taxon>
        <taxon>Lecanoromycetidae</taxon>
        <taxon>Lecanorales</taxon>
        <taxon>Lecanorineae</taxon>
        <taxon>Cladoniaceae</taxon>
        <taxon>Cladonia</taxon>
    </lineage>
</organism>
<sequence length="209" mass="22016">MGSVVPQTVTEKHLGQSVIALLTSVATLQPCLHSLVGGDGCVPSSTSKGIIEEKMGVNGLKLTEKAEIRTLGNTECLQFIRSGNAAYLPATQSEGLLDDNQGILPVFDGAATLEAAGGRGPAQAWRKRLDLSHTFHLPGLATPATVGDGVSPKVIRFFSKMAPSVKIDLSPCHWARTFSKLGLSLSQLGQHGIASLNCIPESWGLDTLF</sequence>
<accession>A0A1Z1C4E7</accession>
<reference evidence="2" key="2">
    <citation type="submission" date="2017-12" db="EMBL/GenBank/DDBJ databases">
        <title>Genome Sequencing Reveals a Rich Biosynthetic Potential.</title>
        <authorList>
            <person name="Bertrand R.L."/>
            <person name="Abdel-Hameed M.E."/>
            <person name="Sorensen J.L."/>
        </authorList>
    </citation>
    <scope>NUCLEOTIDE SEQUENCE</scope>
</reference>
<dbReference type="EMBL" id="MG777497">
    <property type="protein sequence ID" value="AUW31204.1"/>
    <property type="molecule type" value="Genomic_DNA"/>
</dbReference>